<proteinExistence type="predicted"/>
<feature type="compositionally biased region" description="Basic and acidic residues" evidence="4">
    <location>
        <begin position="354"/>
        <end position="374"/>
    </location>
</feature>
<dbReference type="InterPro" id="IPR009057">
    <property type="entry name" value="Homeodomain-like_sf"/>
</dbReference>
<accession>A0ABQ9YG77</accession>
<organism evidence="7 8">
    <name type="scientific">Blattamonas nauphoetae</name>
    <dbReference type="NCBI Taxonomy" id="2049346"/>
    <lineage>
        <taxon>Eukaryota</taxon>
        <taxon>Metamonada</taxon>
        <taxon>Preaxostyla</taxon>
        <taxon>Oxymonadida</taxon>
        <taxon>Blattamonas</taxon>
    </lineage>
</organism>
<gene>
    <name evidence="7" type="ORF">BLNAU_2189</name>
</gene>
<evidence type="ECO:0000259" key="6">
    <source>
        <dbReference type="PROSITE" id="PS51294"/>
    </source>
</evidence>
<sequence>MNSQTTKNWIFSPRSLWTAAEYAPIVMEVLEELGQTPYEFLRDHNRRKFEPFYERIVDEDGDTHLQQIIKFILTDINSGRWTDEEEKTLLHLVETVGPDFQGIAEDMCRTTKSVRRKYSELTRDVNESTWSQEEISKLIRLIREDKANDSGRKVIDWNSVANKHGTRTALQCSNYYYSQLHQSTLGRFDLVKNCYADLSDINWPNISHELHIDRSSLRQRLMRLRRRYCELNDKPIAHSALTTHALPRSVNGDIVGKFQAAKPSKQDIDSFRAQMQGVLKMVSAKNYDPLFVLRGKVRSDRPKRQPKPKTEKANKEETPENEEASEWEAEELLEGRRFSSRAVGSVVNQLRQEQIQKEARKVEEKKKEEKREKTQQGINSFLDSVAKVGQATKSQDDGKLTQDKEEAGKRVKDVEKMRNEESKVESDERKKKEKEERKRQKRKEKEEKRRKKEKKQRRKEKKERKAKEKKHHRHHSDTQTDSDSDSNEPPKPIQKTKRQSADDSSDD</sequence>
<evidence type="ECO:0008006" key="9">
    <source>
        <dbReference type="Google" id="ProtNLM"/>
    </source>
</evidence>
<feature type="compositionally biased region" description="Basic and acidic residues" evidence="4">
    <location>
        <begin position="394"/>
        <end position="447"/>
    </location>
</feature>
<evidence type="ECO:0000259" key="5">
    <source>
        <dbReference type="PROSITE" id="PS50090"/>
    </source>
</evidence>
<feature type="domain" description="Myb-like" evidence="5">
    <location>
        <begin position="73"/>
        <end position="121"/>
    </location>
</feature>
<comment type="caution">
    <text evidence="7">The sequence shown here is derived from an EMBL/GenBank/DDBJ whole genome shotgun (WGS) entry which is preliminary data.</text>
</comment>
<evidence type="ECO:0000256" key="4">
    <source>
        <dbReference type="SAM" id="MobiDB-lite"/>
    </source>
</evidence>
<dbReference type="CDD" id="cd00167">
    <property type="entry name" value="SANT"/>
    <property type="match status" value="2"/>
</dbReference>
<evidence type="ECO:0000256" key="3">
    <source>
        <dbReference type="ARBA" id="ARBA00023242"/>
    </source>
</evidence>
<dbReference type="PANTHER" id="PTHR46380">
    <property type="entry name" value="CYCLIN-D-BINDING MYB-LIKE TRANSCRIPTION FACTOR 1"/>
    <property type="match status" value="1"/>
</dbReference>
<feature type="domain" description="HTH myb-type" evidence="6">
    <location>
        <begin position="75"/>
        <end position="126"/>
    </location>
</feature>
<evidence type="ECO:0000313" key="7">
    <source>
        <dbReference type="EMBL" id="KAK2962756.1"/>
    </source>
</evidence>
<feature type="region of interest" description="Disordered" evidence="4">
    <location>
        <begin position="295"/>
        <end position="330"/>
    </location>
</feature>
<keyword evidence="3" id="KW-0539">Nucleus</keyword>
<feature type="compositionally biased region" description="Basic residues" evidence="4">
    <location>
        <begin position="448"/>
        <end position="475"/>
    </location>
</feature>
<keyword evidence="2" id="KW-0238">DNA-binding</keyword>
<dbReference type="SUPFAM" id="SSF46689">
    <property type="entry name" value="Homeodomain-like"/>
    <property type="match status" value="2"/>
</dbReference>
<reference evidence="7 8" key="1">
    <citation type="journal article" date="2022" name="bioRxiv">
        <title>Genomics of Preaxostyla Flagellates Illuminates Evolutionary Transitions and the Path Towards Mitochondrial Loss.</title>
        <authorList>
            <person name="Novak L.V.F."/>
            <person name="Treitli S.C."/>
            <person name="Pyrih J."/>
            <person name="Halakuc P."/>
            <person name="Pipaliya S.V."/>
            <person name="Vacek V."/>
            <person name="Brzon O."/>
            <person name="Soukal P."/>
            <person name="Eme L."/>
            <person name="Dacks J.B."/>
            <person name="Karnkowska A."/>
            <person name="Elias M."/>
            <person name="Hampl V."/>
        </authorList>
    </citation>
    <scope>NUCLEOTIDE SEQUENCE [LARGE SCALE GENOMIC DNA]</scope>
    <source>
        <strain evidence="7">NAU3</strain>
        <tissue evidence="7">Gut</tissue>
    </source>
</reference>
<feature type="domain" description="Myb-like" evidence="5">
    <location>
        <begin position="122"/>
        <end position="180"/>
    </location>
</feature>
<dbReference type="InterPro" id="IPR051651">
    <property type="entry name" value="DMTF1_DNA-bind_reg"/>
</dbReference>
<dbReference type="InterPro" id="IPR001005">
    <property type="entry name" value="SANT/Myb"/>
</dbReference>
<feature type="region of interest" description="Disordered" evidence="4">
    <location>
        <begin position="349"/>
        <end position="507"/>
    </location>
</feature>
<dbReference type="SMART" id="SM00717">
    <property type="entry name" value="SANT"/>
    <property type="match status" value="2"/>
</dbReference>
<keyword evidence="8" id="KW-1185">Reference proteome</keyword>
<dbReference type="Gene3D" id="1.10.10.60">
    <property type="entry name" value="Homeodomain-like"/>
    <property type="match status" value="2"/>
</dbReference>
<dbReference type="Proteomes" id="UP001281761">
    <property type="component" value="Unassembled WGS sequence"/>
</dbReference>
<evidence type="ECO:0000256" key="2">
    <source>
        <dbReference type="ARBA" id="ARBA00023125"/>
    </source>
</evidence>
<evidence type="ECO:0000256" key="1">
    <source>
        <dbReference type="ARBA" id="ARBA00004123"/>
    </source>
</evidence>
<feature type="compositionally biased region" description="Acidic residues" evidence="4">
    <location>
        <begin position="319"/>
        <end position="330"/>
    </location>
</feature>
<feature type="compositionally biased region" description="Basic and acidic residues" evidence="4">
    <location>
        <begin position="297"/>
        <end position="318"/>
    </location>
</feature>
<protein>
    <recommendedName>
        <fullName evidence="9">Myb-like domain-containing protein</fullName>
    </recommendedName>
</protein>
<dbReference type="EMBL" id="JARBJD010000009">
    <property type="protein sequence ID" value="KAK2962756.1"/>
    <property type="molecule type" value="Genomic_DNA"/>
</dbReference>
<comment type="subcellular location">
    <subcellularLocation>
        <location evidence="1">Nucleus</location>
    </subcellularLocation>
</comment>
<dbReference type="PROSITE" id="PS50090">
    <property type="entry name" value="MYB_LIKE"/>
    <property type="match status" value="2"/>
</dbReference>
<dbReference type="Pfam" id="PF13921">
    <property type="entry name" value="Myb_DNA-bind_6"/>
    <property type="match status" value="1"/>
</dbReference>
<dbReference type="InterPro" id="IPR017930">
    <property type="entry name" value="Myb_dom"/>
</dbReference>
<evidence type="ECO:0000313" key="8">
    <source>
        <dbReference type="Proteomes" id="UP001281761"/>
    </source>
</evidence>
<dbReference type="PROSITE" id="PS51294">
    <property type="entry name" value="HTH_MYB"/>
    <property type="match status" value="1"/>
</dbReference>
<dbReference type="PANTHER" id="PTHR46380:SF2">
    <property type="entry name" value="CYCLIN-D-BINDING MYB-LIKE TRANSCRIPTION FACTOR 1"/>
    <property type="match status" value="1"/>
</dbReference>
<name>A0ABQ9YG77_9EUKA</name>